<accession>A0ABD3P9G6</accession>
<dbReference type="Proteomes" id="UP001516023">
    <property type="component" value="Unassembled WGS sequence"/>
</dbReference>
<keyword evidence="2" id="KW-1133">Transmembrane helix</keyword>
<keyword evidence="2" id="KW-0472">Membrane</keyword>
<feature type="transmembrane region" description="Helical" evidence="2">
    <location>
        <begin position="526"/>
        <end position="549"/>
    </location>
</feature>
<feature type="transmembrane region" description="Helical" evidence="2">
    <location>
        <begin position="723"/>
        <end position="743"/>
    </location>
</feature>
<dbReference type="PANTHER" id="PTHR34730:SF1">
    <property type="entry name" value="PARAQUAT-INDUCIBLE PROTEIN A"/>
    <property type="match status" value="1"/>
</dbReference>
<feature type="transmembrane region" description="Helical" evidence="2">
    <location>
        <begin position="829"/>
        <end position="851"/>
    </location>
</feature>
<evidence type="ECO:0000313" key="4">
    <source>
        <dbReference type="Proteomes" id="UP001516023"/>
    </source>
</evidence>
<name>A0ABD3P9G6_9STRA</name>
<evidence type="ECO:0000256" key="1">
    <source>
        <dbReference type="SAM" id="MobiDB-lite"/>
    </source>
</evidence>
<protein>
    <submittedName>
        <fullName evidence="3">Uncharacterized protein</fullName>
    </submittedName>
</protein>
<feature type="region of interest" description="Disordered" evidence="1">
    <location>
        <begin position="185"/>
        <end position="216"/>
    </location>
</feature>
<keyword evidence="2" id="KW-0812">Transmembrane</keyword>
<keyword evidence="4" id="KW-1185">Reference proteome</keyword>
<feature type="transmembrane region" description="Helical" evidence="2">
    <location>
        <begin position="643"/>
        <end position="661"/>
    </location>
</feature>
<gene>
    <name evidence="3" type="ORF">HJC23_013534</name>
</gene>
<evidence type="ECO:0000313" key="3">
    <source>
        <dbReference type="EMBL" id="KAL3784247.1"/>
    </source>
</evidence>
<proteinExistence type="predicted"/>
<sequence>MRKTVKTALWSKIYGANELKNKGYAEIPRKSHPKEQNPRDSLIPSDRHKRERESRRMPPLESLQSGSHMFHNNPSSCLHGMTDAELKSPLLTDMGTPETGPTLHGIPFDPIHLRSFTCDNVVGGGGTGESSMVEPPQPTSSLSLDEGTGANPVRVSILRRAAVSLSRRGWHVYYAAKARLGRKVDTEHDSDGEAIPGNNEDQWIPPPRPTTLKSSLSSSPSTHILLKLLLPPLILTNHILFYHAQTKPMWNLSYNIDVAVNATASTLKSKASFDVLNLPHQYEFVKRESRVVETFTYMDAIRKLWKGEGLGDAQTISKISAALLVLFSGIWPHLKLLLVHVAWFFPFGHRLQASRHCNDDETGRDRQKPQRVGCCGNTSFCETNTFCYSNGHSHRTYTARSPFLRTLSILGKWSLADVLVVCILIAVLHLDWHVHLEDIRSGVEKKLPTILSFVRDKYPDEVKDCEQLLKYECRMGHALVIHYPACLACETLIKNAFYHPEWTVGEGKDILDGITLEGGGYAQLRVVGMIGTYFFCGAVIMSILLSLIVDGIDELDRTHVEQIFLSNSEEKTGEIGSDLRLTANNPPTQAFLDHPGIQRHANAGHNPLAARSVTSGSMNNSSVPLHHPLPSPTTNSRLLKQTMMIVLSLISLPLVCFAVSLPTMERLVYGGLPTLLHEVLGMVWKQDYSLISLVATTGDAGGWDTFLMVTFGMFVVIGPLLRSLALTLHVIFGLPVALLGECIEQPRRRTSLRMLFYQLTSTIQKALRPFIDATGAFCSWEVLIIALLMIQAEMPSITDTIHEDDRCMEADPEHGRTCIEVQFNAKDNFLLICIAWAVLIAASSFVCDLAVSEEDNLSLHRSKRYEYGMAIPRRTRANLSSDQSWKGALRDLDISDSNSAMGEQVTYSPLQQHQTPEEVEPLEEIVFV</sequence>
<comment type="caution">
    <text evidence="3">The sequence shown here is derived from an EMBL/GenBank/DDBJ whole genome shotgun (WGS) entry which is preliminary data.</text>
</comment>
<feature type="region of interest" description="Disordered" evidence="1">
    <location>
        <begin position="124"/>
        <end position="147"/>
    </location>
</feature>
<feature type="compositionally biased region" description="Basic and acidic residues" evidence="1">
    <location>
        <begin position="45"/>
        <end position="58"/>
    </location>
</feature>
<feature type="region of interest" description="Disordered" evidence="1">
    <location>
        <begin position="21"/>
        <end position="80"/>
    </location>
</feature>
<dbReference type="EMBL" id="JABMIG020000240">
    <property type="protein sequence ID" value="KAL3784247.1"/>
    <property type="molecule type" value="Genomic_DNA"/>
</dbReference>
<dbReference type="AlphaFoldDB" id="A0ABD3P9G6"/>
<feature type="compositionally biased region" description="Polar residues" evidence="1">
    <location>
        <begin position="62"/>
        <end position="76"/>
    </location>
</feature>
<reference evidence="3 4" key="1">
    <citation type="journal article" date="2020" name="G3 (Bethesda)">
        <title>Improved Reference Genome for Cyclotella cryptica CCMP332, a Model for Cell Wall Morphogenesis, Salinity Adaptation, and Lipid Production in Diatoms (Bacillariophyta).</title>
        <authorList>
            <person name="Roberts W.R."/>
            <person name="Downey K.M."/>
            <person name="Ruck E.C."/>
            <person name="Traller J.C."/>
            <person name="Alverson A.J."/>
        </authorList>
    </citation>
    <scope>NUCLEOTIDE SEQUENCE [LARGE SCALE GENOMIC DNA]</scope>
    <source>
        <strain evidence="3 4">CCMP332</strain>
    </source>
</reference>
<dbReference type="PANTHER" id="PTHR34730">
    <property type="entry name" value="UNNAMED PRODUCT"/>
    <property type="match status" value="1"/>
</dbReference>
<organism evidence="3 4">
    <name type="scientific">Cyclotella cryptica</name>
    <dbReference type="NCBI Taxonomy" id="29204"/>
    <lineage>
        <taxon>Eukaryota</taxon>
        <taxon>Sar</taxon>
        <taxon>Stramenopiles</taxon>
        <taxon>Ochrophyta</taxon>
        <taxon>Bacillariophyta</taxon>
        <taxon>Coscinodiscophyceae</taxon>
        <taxon>Thalassiosirophycidae</taxon>
        <taxon>Stephanodiscales</taxon>
        <taxon>Stephanodiscaceae</taxon>
        <taxon>Cyclotella</taxon>
    </lineage>
</organism>
<evidence type="ECO:0000256" key="2">
    <source>
        <dbReference type="SAM" id="Phobius"/>
    </source>
</evidence>
<feature type="compositionally biased region" description="Basic and acidic residues" evidence="1">
    <location>
        <begin position="21"/>
        <end position="38"/>
    </location>
</feature>